<gene>
    <name evidence="1" type="ORF">PDJAM_G00176920</name>
</gene>
<name>A0ACC5ZNW0_9TELE</name>
<dbReference type="Proteomes" id="UP000830395">
    <property type="component" value="Chromosome 29"/>
</dbReference>
<reference evidence="1" key="1">
    <citation type="submission" date="2020-02" db="EMBL/GenBank/DDBJ databases">
        <title>Genome sequencing of the panga catfish, Pangasius djambal.</title>
        <authorList>
            <person name="Wen M."/>
            <person name="Zahm M."/>
            <person name="Roques C."/>
            <person name="Cabau C."/>
            <person name="Klopp C."/>
            <person name="Donnadieu C."/>
            <person name="Jouanno E."/>
            <person name="Avarre J.-C."/>
            <person name="Campet M."/>
            <person name="Ha T."/>
            <person name="Dugue R."/>
            <person name="Lampietro C."/>
            <person name="Louis A."/>
            <person name="Herpin A."/>
            <person name="Echchiki A."/>
            <person name="Berthelot C."/>
            <person name="Parey E."/>
            <person name="Roest-Crollius H."/>
            <person name="Braasch I."/>
            <person name="Postlethwait J.H."/>
            <person name="Bobe J."/>
            <person name="Montfort J."/>
            <person name="Bouchez O."/>
            <person name="Begum T."/>
            <person name="Schartl M."/>
            <person name="Gustiano R."/>
            <person name="Guiguen Y."/>
        </authorList>
    </citation>
    <scope>NUCLEOTIDE SEQUENCE</scope>
    <source>
        <strain evidence="1">Pdj_M5554</strain>
    </source>
</reference>
<keyword evidence="2" id="KW-1185">Reference proteome</keyword>
<accession>A0ACC5ZNW0</accession>
<comment type="caution">
    <text evidence="1">The sequence shown here is derived from an EMBL/GenBank/DDBJ whole genome shotgun (WGS) entry which is preliminary data.</text>
</comment>
<evidence type="ECO:0000313" key="1">
    <source>
        <dbReference type="EMBL" id="MCJ8749489.1"/>
    </source>
</evidence>
<evidence type="ECO:0000313" key="2">
    <source>
        <dbReference type="Proteomes" id="UP000830395"/>
    </source>
</evidence>
<proteinExistence type="predicted"/>
<sequence length="1219" mass="136729">MLIPAYRPLVRRSKPVLKQVKTWPAGAISALQDCFEHTDWHMFREAATDGNFTDMEEYATSVTSYISKCIDDVTISKAITSRSNQKPWMTAEVRALLRTQDSAFKAGDKAALRSARVKLSRAIREAKRTHAQRIHNHFKASRDTRRMWQGIQTITNYRTPPPACDGDASLPDALNDFYARFKAQNDVTARKTTPPPNDQVLCLTTADVRKTLHRVNPRKAAGPDNIPGRVLRECADQLADVLTDIFNTSLSSTVVPTCFKATTIAPVPKKSSVSCLNDYHPVALTPIIMKCFERLVMGYIKTLLPPSLFLLQFAYRPNRSTDDAITTALHLALTHLDNKDTYSVFQFIPKVFSGVEVRALCRTLEFFHSNLHTPCLHGARFVHRGVVMLEQDEKVKELAQDLVDRLDLKTRKAYVGVQQGVTETNGENAPPPEQISNGLDSLCDVTAGVPVSASSVLPAPVPVSDAAEEPAVCLSVPVSEQLEDCELMGDELDTLLDCVSKQEQLPHTPSKGSVVPTHVPVMGLGPSFPPLLPAPSPCLPPAFFPSAVSQLNTLDSFCETGRDPSLSVRPLDSLDSFSQTLSQGSVPQRPPLVVGGEGLDSLSEFTLPGGKVSHSFLPPVKIRGSSNCVNAVYTNGHVASTLSQLSKNPLEHTHDFTQACSACFIRTGAGVLDCEYRSDLSHSCKKDILLCRRKGGVNLPWRRVRPRPARSNFQGPYVLCKEVLERQDCKYGEACTFAYCQEEIDVWTQERRGLLTRELLFNPLSSNQRQALSVIRLLNIHGGMFMFLCEGCFDGKPRTISKRCKENPSLCSNVDSHHQFDRNKCLVHVVKNSSSVCYSKIRPLSTHRQFDVCRHELRYGCQRDKNCSFAHSLIELECWILQKDHGTTHDEIVQESKKHWHKQRPVNISASQTNGTASKGEGQNRWAEPNGKAGPERISGAGSASVVKSHDLRLTMKFVCGQCWSVGLPSEPDKSLKYCSAKARHSWIKERRVLLVKSLDREKWVAVRPLPFAKTYPQQYDICVHVLKEKKCHYIGNCSFAHSLEEKELWTYMKNTGLRDLQQVYDTWLTTANQNKRDDGTSASQFGEEKQIAMPTDYLAEAADVLYCRLCGKHSNSERQWQQHISSERHKERVLSGAGEEESLTWIHRFPGPYFSLCPRLEGGCAEGVSCDYAHGEEELREWRERRDFLRRWLEKARAEKLIAPNDYDFGKYNFLLLD</sequence>
<protein>
    <submittedName>
        <fullName evidence="1">Uncharacterized protein</fullName>
    </submittedName>
</protein>
<organism evidence="1 2">
    <name type="scientific">Pangasius djambal</name>
    <dbReference type="NCBI Taxonomy" id="1691987"/>
    <lineage>
        <taxon>Eukaryota</taxon>
        <taxon>Metazoa</taxon>
        <taxon>Chordata</taxon>
        <taxon>Craniata</taxon>
        <taxon>Vertebrata</taxon>
        <taxon>Euteleostomi</taxon>
        <taxon>Actinopterygii</taxon>
        <taxon>Neopterygii</taxon>
        <taxon>Teleostei</taxon>
        <taxon>Ostariophysi</taxon>
        <taxon>Siluriformes</taxon>
        <taxon>Pangasiidae</taxon>
        <taxon>Pangasius</taxon>
    </lineage>
</organism>
<dbReference type="EMBL" id="CM041003">
    <property type="protein sequence ID" value="MCJ8749489.1"/>
    <property type="molecule type" value="Genomic_DNA"/>
</dbReference>